<evidence type="ECO:0000256" key="5">
    <source>
        <dbReference type="ARBA" id="ARBA00037982"/>
    </source>
</evidence>
<gene>
    <name evidence="9" type="ORF">Agabi119p4_9442</name>
</gene>
<evidence type="ECO:0000256" key="7">
    <source>
        <dbReference type="SAM" id="Phobius"/>
    </source>
</evidence>
<dbReference type="InterPro" id="IPR008271">
    <property type="entry name" value="Ser/Thr_kinase_AS"/>
</dbReference>
<dbReference type="GO" id="GO:0005634">
    <property type="term" value="C:nucleus"/>
    <property type="evidence" value="ECO:0007669"/>
    <property type="project" value="TreeGrafter"/>
</dbReference>
<proteinExistence type="inferred from homology"/>
<dbReference type="InterPro" id="IPR011009">
    <property type="entry name" value="Kinase-like_dom_sf"/>
</dbReference>
<feature type="compositionally biased region" description="Basic and acidic residues" evidence="6">
    <location>
        <begin position="425"/>
        <end position="440"/>
    </location>
</feature>
<dbReference type="AlphaFoldDB" id="A0A8H7C3N1"/>
<evidence type="ECO:0000313" key="10">
    <source>
        <dbReference type="Proteomes" id="UP000629468"/>
    </source>
</evidence>
<dbReference type="PANTHER" id="PTHR11042:SF138">
    <property type="entry name" value="SERINE_THREONINE-PROTEIN KINASE IKS1-RELATED"/>
    <property type="match status" value="1"/>
</dbReference>
<dbReference type="GO" id="GO:0005524">
    <property type="term" value="F:ATP binding"/>
    <property type="evidence" value="ECO:0007669"/>
    <property type="project" value="UniProtKB-KW"/>
</dbReference>
<dbReference type="InterPro" id="IPR050339">
    <property type="entry name" value="CC_SR_Kinase"/>
</dbReference>
<evidence type="ECO:0000256" key="4">
    <source>
        <dbReference type="ARBA" id="ARBA00022840"/>
    </source>
</evidence>
<dbReference type="SMART" id="SM00220">
    <property type="entry name" value="S_TKc"/>
    <property type="match status" value="1"/>
</dbReference>
<dbReference type="Proteomes" id="UP000629468">
    <property type="component" value="Unassembled WGS sequence"/>
</dbReference>
<feature type="region of interest" description="Disordered" evidence="6">
    <location>
        <begin position="99"/>
        <end position="134"/>
    </location>
</feature>
<keyword evidence="2" id="KW-0547">Nucleotide-binding</keyword>
<keyword evidence="7" id="KW-0812">Transmembrane</keyword>
<dbReference type="EMBL" id="JABXXO010000013">
    <property type="protein sequence ID" value="KAF7761450.1"/>
    <property type="molecule type" value="Genomic_DNA"/>
</dbReference>
<comment type="similarity">
    <text evidence="5">Belongs to the protein kinase superfamily. Ser/Thr protein kinase family. GCN2 subfamily.</text>
</comment>
<feature type="compositionally biased region" description="Low complexity" evidence="6">
    <location>
        <begin position="114"/>
        <end position="126"/>
    </location>
</feature>
<reference evidence="9 10" key="1">
    <citation type="journal article" name="Sci. Rep.">
        <title>Telomere-to-telomere assembled and centromere annotated genomes of the two main subspecies of the button mushroom Agaricus bisporus reveal especially polymorphic chromosome ends.</title>
        <authorList>
            <person name="Sonnenberg A.S.M."/>
            <person name="Sedaghat-Telgerd N."/>
            <person name="Lavrijssen B."/>
            <person name="Ohm R.A."/>
            <person name="Hendrickx P.M."/>
            <person name="Scholtmeijer K."/>
            <person name="Baars J.J.P."/>
            <person name="van Peer A."/>
        </authorList>
    </citation>
    <scope>NUCLEOTIDE SEQUENCE [LARGE SCALE GENOMIC DNA]</scope>
    <source>
        <strain evidence="9 10">H119_p4</strain>
    </source>
</reference>
<evidence type="ECO:0000256" key="3">
    <source>
        <dbReference type="ARBA" id="ARBA00022777"/>
    </source>
</evidence>
<accession>A0A8H7C3N1</accession>
<dbReference type="PROSITE" id="PS00108">
    <property type="entry name" value="PROTEIN_KINASE_ST"/>
    <property type="match status" value="1"/>
</dbReference>
<feature type="transmembrane region" description="Helical" evidence="7">
    <location>
        <begin position="549"/>
        <end position="570"/>
    </location>
</feature>
<evidence type="ECO:0000313" key="9">
    <source>
        <dbReference type="EMBL" id="KAF7761450.1"/>
    </source>
</evidence>
<keyword evidence="4" id="KW-0067">ATP-binding</keyword>
<organism evidence="9 10">
    <name type="scientific">Agaricus bisporus var. burnettii</name>
    <dbReference type="NCBI Taxonomy" id="192524"/>
    <lineage>
        <taxon>Eukaryota</taxon>
        <taxon>Fungi</taxon>
        <taxon>Dikarya</taxon>
        <taxon>Basidiomycota</taxon>
        <taxon>Agaricomycotina</taxon>
        <taxon>Agaricomycetes</taxon>
        <taxon>Agaricomycetidae</taxon>
        <taxon>Agaricales</taxon>
        <taxon>Agaricineae</taxon>
        <taxon>Agaricaceae</taxon>
        <taxon>Agaricus</taxon>
    </lineage>
</organism>
<sequence length="574" mass="64609">MKLTREGTLKAMELPMLSIQIQWRKDISRGSSRRSISLAWEQMVRFTFVSICSTETLLAILHAPTRTTSSPKHHRVPSCMARDLLDDFIDIRLGRGSPHVHINPFGPSPPSPSPAASTASPHTLSSRDMPNDFDPDIHSRSARVRAFRAFQRATPEEKERLRRKAPSRRAQSLKAVHLLSAEEVKSLFRDVVEGLNFLHSRSILHLDLKPGNVLLTWDEGKLIPRAMLSDFGTSRDMIASNSIRSGNTGTLEYSSPESLPSPQTGRLLEVNSKSDMWSLGMILHKLLFFRLPYRYAADGDNGIPLSDARREERQSRLGDDEKLKRLEQEVLDYPGFKSTTDLAVAFEARRLSKNYLILLESLLNRTPSARPSCVRISMAVQEGKLDFRKESSNRSNLSSLVPLIHPVVRADEDRTPPPFLTEFDSQVKEESESHEHHHDANVSFVGNDDSSTPRRKTSLLLPSPPDTSIENVQNPSRVVQLRMKLMEKVFGVFVQHQLLLAKLVKNSILVGKVLSISRMCPESYGFPREWVTSMLLGIALVDAVVDMGLLMHIGCLVFHILVIKFGCIYIRCCV</sequence>
<keyword evidence="1" id="KW-0808">Transferase</keyword>
<evidence type="ECO:0000256" key="6">
    <source>
        <dbReference type="SAM" id="MobiDB-lite"/>
    </source>
</evidence>
<comment type="caution">
    <text evidence="9">The sequence shown here is derived from an EMBL/GenBank/DDBJ whole genome shotgun (WGS) entry which is preliminary data.</text>
</comment>
<dbReference type="PROSITE" id="PS50011">
    <property type="entry name" value="PROTEIN_KINASE_DOM"/>
    <property type="match status" value="1"/>
</dbReference>
<protein>
    <recommendedName>
        <fullName evidence="8">Protein kinase domain-containing protein</fullName>
    </recommendedName>
</protein>
<evidence type="ECO:0000256" key="2">
    <source>
        <dbReference type="ARBA" id="ARBA00022741"/>
    </source>
</evidence>
<keyword evidence="7" id="KW-1133">Transmembrane helix</keyword>
<keyword evidence="7" id="KW-0472">Membrane</keyword>
<name>A0A8H7C3N1_AGABI</name>
<dbReference type="SUPFAM" id="SSF56112">
    <property type="entry name" value="Protein kinase-like (PK-like)"/>
    <property type="match status" value="1"/>
</dbReference>
<evidence type="ECO:0000259" key="8">
    <source>
        <dbReference type="PROSITE" id="PS50011"/>
    </source>
</evidence>
<dbReference type="Gene3D" id="1.10.510.10">
    <property type="entry name" value="Transferase(Phosphotransferase) domain 1"/>
    <property type="match status" value="1"/>
</dbReference>
<dbReference type="GO" id="GO:0005737">
    <property type="term" value="C:cytoplasm"/>
    <property type="evidence" value="ECO:0007669"/>
    <property type="project" value="TreeGrafter"/>
</dbReference>
<dbReference type="InterPro" id="IPR000719">
    <property type="entry name" value="Prot_kinase_dom"/>
</dbReference>
<dbReference type="PANTHER" id="PTHR11042">
    <property type="entry name" value="EUKARYOTIC TRANSLATION INITIATION FACTOR 2-ALPHA KINASE EIF2-ALPHA KINASE -RELATED"/>
    <property type="match status" value="1"/>
</dbReference>
<evidence type="ECO:0000256" key="1">
    <source>
        <dbReference type="ARBA" id="ARBA00022679"/>
    </source>
</evidence>
<keyword evidence="3" id="KW-0418">Kinase</keyword>
<feature type="domain" description="Protein kinase" evidence="8">
    <location>
        <begin position="21"/>
        <end position="408"/>
    </location>
</feature>
<dbReference type="Pfam" id="PF00069">
    <property type="entry name" value="Pkinase"/>
    <property type="match status" value="1"/>
</dbReference>
<feature type="region of interest" description="Disordered" evidence="6">
    <location>
        <begin position="415"/>
        <end position="472"/>
    </location>
</feature>
<dbReference type="GO" id="GO:0004672">
    <property type="term" value="F:protein kinase activity"/>
    <property type="evidence" value="ECO:0007669"/>
    <property type="project" value="InterPro"/>
</dbReference>